<evidence type="ECO:0000313" key="2">
    <source>
        <dbReference type="EMBL" id="MVN75585.1"/>
    </source>
</evidence>
<gene>
    <name evidence="2" type="ORF">GO988_04525</name>
</gene>
<feature type="region of interest" description="Disordered" evidence="1">
    <location>
        <begin position="62"/>
        <end position="87"/>
    </location>
</feature>
<dbReference type="Proteomes" id="UP000441336">
    <property type="component" value="Unassembled WGS sequence"/>
</dbReference>
<reference evidence="2 3" key="1">
    <citation type="submission" date="2019-12" db="EMBL/GenBank/DDBJ databases">
        <title>Hymenobacter sp. HMF4947 Genome sequencing and assembly.</title>
        <authorList>
            <person name="Kang H."/>
            <person name="Cha I."/>
            <person name="Kim H."/>
            <person name="Joh K."/>
        </authorList>
    </citation>
    <scope>NUCLEOTIDE SEQUENCE [LARGE SCALE GENOMIC DNA]</scope>
    <source>
        <strain evidence="2 3">HMF4947</strain>
    </source>
</reference>
<dbReference type="EMBL" id="WQKZ01000001">
    <property type="protein sequence ID" value="MVN75585.1"/>
    <property type="molecule type" value="Genomic_DNA"/>
</dbReference>
<keyword evidence="3" id="KW-1185">Reference proteome</keyword>
<evidence type="ECO:0000313" key="3">
    <source>
        <dbReference type="Proteomes" id="UP000441336"/>
    </source>
</evidence>
<proteinExistence type="predicted"/>
<accession>A0A7K1TB25</accession>
<comment type="caution">
    <text evidence="2">The sequence shown here is derived from an EMBL/GenBank/DDBJ whole genome shotgun (WGS) entry which is preliminary data.</text>
</comment>
<dbReference type="RefSeq" id="WP_157562312.1">
    <property type="nucleotide sequence ID" value="NZ_WQKZ01000001.1"/>
</dbReference>
<organism evidence="2 3">
    <name type="scientific">Hymenobacter ginkgonis</name>
    <dbReference type="NCBI Taxonomy" id="2682976"/>
    <lineage>
        <taxon>Bacteria</taxon>
        <taxon>Pseudomonadati</taxon>
        <taxon>Bacteroidota</taxon>
        <taxon>Cytophagia</taxon>
        <taxon>Cytophagales</taxon>
        <taxon>Hymenobacteraceae</taxon>
        <taxon>Hymenobacter</taxon>
    </lineage>
</organism>
<protein>
    <submittedName>
        <fullName evidence="2">Uncharacterized protein</fullName>
    </submittedName>
</protein>
<sequence length="87" mass="9138">MPDQPSSWAETAASLLTKLSGGVELNLAFDQVELQVPNQQNPAGQPATWRLNGSLRIRTKGEAPASSLPVSTAPVVSAAPDPNRPHV</sequence>
<dbReference type="AlphaFoldDB" id="A0A7K1TB25"/>
<evidence type="ECO:0000256" key="1">
    <source>
        <dbReference type="SAM" id="MobiDB-lite"/>
    </source>
</evidence>
<name>A0A7K1TB25_9BACT</name>